<dbReference type="GO" id="GO:1904613">
    <property type="term" value="P:cellular response to 2,3,7,8-tetrachlorodibenzodioxine"/>
    <property type="evidence" value="ECO:0007669"/>
    <property type="project" value="Ensembl"/>
</dbReference>
<feature type="transmembrane region" description="Helical" evidence="21">
    <location>
        <begin position="131"/>
        <end position="156"/>
    </location>
</feature>
<evidence type="ECO:0000256" key="11">
    <source>
        <dbReference type="ARBA" id="ARBA00035844"/>
    </source>
</evidence>
<dbReference type="eggNOG" id="KOG2816">
    <property type="taxonomic scope" value="Eukaryota"/>
</dbReference>
<dbReference type="InterPro" id="IPR011701">
    <property type="entry name" value="MFS"/>
</dbReference>
<keyword evidence="4 22" id="KW-0732">Signal</keyword>
<dbReference type="RefSeq" id="XP_028904425.1">
    <property type="nucleotide sequence ID" value="XM_029048592.1"/>
</dbReference>
<dbReference type="FunCoup" id="F6SNT7">
    <property type="interactions" value="148"/>
</dbReference>
<feature type="chain" id="PRO_5027678170" description="Lysosomal proton-coupled steroid conjugate and bile acid symporter SLC46A3" evidence="22">
    <location>
        <begin position="22"/>
        <end position="462"/>
    </location>
</feature>
<keyword evidence="2" id="KW-0813">Transport</keyword>
<evidence type="ECO:0000256" key="19">
    <source>
        <dbReference type="ARBA" id="ARBA00047275"/>
    </source>
</evidence>
<dbReference type="InParanoid" id="F6SNT7"/>
<feature type="transmembrane region" description="Helical" evidence="21">
    <location>
        <begin position="105"/>
        <end position="125"/>
    </location>
</feature>
<evidence type="ECO:0000256" key="13">
    <source>
        <dbReference type="ARBA" id="ARBA00036178"/>
    </source>
</evidence>
<evidence type="ECO:0000256" key="9">
    <source>
        <dbReference type="ARBA" id="ARBA00023228"/>
    </source>
</evidence>
<dbReference type="GO" id="GO:0005375">
    <property type="term" value="F:copper ion transmembrane transporter activity"/>
    <property type="evidence" value="ECO:0007669"/>
    <property type="project" value="Ensembl"/>
</dbReference>
<keyword evidence="9" id="KW-0458">Lysosome</keyword>
<feature type="transmembrane region" description="Helical" evidence="21">
    <location>
        <begin position="329"/>
        <end position="347"/>
    </location>
</feature>
<dbReference type="Pfam" id="PF07690">
    <property type="entry name" value="MFS_1"/>
    <property type="match status" value="1"/>
</dbReference>
<evidence type="ECO:0000313" key="23">
    <source>
        <dbReference type="Ensembl" id="ENSOANP00000024018.3"/>
    </source>
</evidence>
<gene>
    <name evidence="23" type="primary">SLC46A3</name>
</gene>
<comment type="catalytic activity">
    <reaction evidence="14">
        <text>25-hydroxyvitamin D3 sulfate(out) + n H(+)(out) = 25-hydroxyvitamin D3 sulfate(in) + n H(+)(in)</text>
        <dbReference type="Rhea" id="RHEA:75491"/>
        <dbReference type="ChEBI" id="CHEBI:15378"/>
        <dbReference type="ChEBI" id="CHEBI:194336"/>
    </reaction>
</comment>
<evidence type="ECO:0000256" key="3">
    <source>
        <dbReference type="ARBA" id="ARBA00022692"/>
    </source>
</evidence>
<feature type="transmembrane region" description="Helical" evidence="21">
    <location>
        <begin position="353"/>
        <end position="373"/>
    </location>
</feature>
<evidence type="ECO:0000256" key="5">
    <source>
        <dbReference type="ARBA" id="ARBA00022847"/>
    </source>
</evidence>
<dbReference type="GO" id="GO:0034486">
    <property type="term" value="P:vacuolar transmembrane transport"/>
    <property type="evidence" value="ECO:0000318"/>
    <property type="project" value="GO_Central"/>
</dbReference>
<evidence type="ECO:0000256" key="22">
    <source>
        <dbReference type="SAM" id="SignalP"/>
    </source>
</evidence>
<proteinExistence type="inferred from homology"/>
<reference evidence="23" key="2">
    <citation type="submission" date="2025-08" db="UniProtKB">
        <authorList>
            <consortium name="Ensembl"/>
        </authorList>
    </citation>
    <scope>IDENTIFICATION</scope>
    <source>
        <strain evidence="23">Glennie</strain>
    </source>
</reference>
<feature type="transmembrane region" description="Helical" evidence="21">
    <location>
        <begin position="168"/>
        <end position="192"/>
    </location>
</feature>
<dbReference type="AlphaFoldDB" id="F6SNT7"/>
<evidence type="ECO:0000256" key="1">
    <source>
        <dbReference type="ARBA" id="ARBA00004155"/>
    </source>
</evidence>
<comment type="catalytic activity">
    <reaction evidence="19">
        <text>N-acetyl-D-muramoyl-L-alanyl-D-isoglutamine(out) + n H(+)(out) = N-acetyl-D-muramoyl-L-alanyl-D-isoglutamine(in) + n H(+)(in)</text>
        <dbReference type="Rhea" id="RHEA:76371"/>
        <dbReference type="ChEBI" id="CHEBI:15378"/>
        <dbReference type="ChEBI" id="CHEBI:155830"/>
    </reaction>
    <physiologicalReaction direction="left-to-right" evidence="19">
        <dbReference type="Rhea" id="RHEA:76372"/>
    </physiologicalReaction>
</comment>
<evidence type="ECO:0000256" key="2">
    <source>
        <dbReference type="ARBA" id="ARBA00022448"/>
    </source>
</evidence>
<dbReference type="SUPFAM" id="SSF103473">
    <property type="entry name" value="MFS general substrate transporter"/>
    <property type="match status" value="1"/>
</dbReference>
<comment type="catalytic activity">
    <reaction evidence="20">
        <text>taurocholate(out) + n H(+)(out) = taurocholate(in) + n H(+)(in)</text>
        <dbReference type="Rhea" id="RHEA:75507"/>
        <dbReference type="ChEBI" id="CHEBI:15378"/>
        <dbReference type="ChEBI" id="CHEBI:36257"/>
    </reaction>
</comment>
<dbReference type="InterPro" id="IPR036259">
    <property type="entry name" value="MFS_trans_sf"/>
</dbReference>
<evidence type="ECO:0000256" key="7">
    <source>
        <dbReference type="ARBA" id="ARBA00023136"/>
    </source>
</evidence>
<evidence type="ECO:0000256" key="15">
    <source>
        <dbReference type="ARBA" id="ARBA00036597"/>
    </source>
</evidence>
<dbReference type="GO" id="GO:0015293">
    <property type="term" value="F:symporter activity"/>
    <property type="evidence" value="ECO:0007669"/>
    <property type="project" value="UniProtKB-KW"/>
</dbReference>
<feature type="transmembrane region" description="Helical" evidence="21">
    <location>
        <begin position="260"/>
        <end position="285"/>
    </location>
</feature>
<dbReference type="Ensembl" id="ENSOANT00000024022.3">
    <property type="protein sequence ID" value="ENSOANP00000024018.3"/>
    <property type="gene ID" value="ENSOANG00000015257.3"/>
</dbReference>
<dbReference type="GeneTree" id="ENSGT00950000183096"/>
<dbReference type="Proteomes" id="UP000002279">
    <property type="component" value="Chromosome 20"/>
</dbReference>
<reference evidence="23" key="3">
    <citation type="submission" date="2025-09" db="UniProtKB">
        <authorList>
            <consortium name="Ensembl"/>
        </authorList>
    </citation>
    <scope>IDENTIFICATION</scope>
    <source>
        <strain evidence="23">Glennie</strain>
    </source>
</reference>
<evidence type="ECO:0000256" key="8">
    <source>
        <dbReference type="ARBA" id="ARBA00023180"/>
    </source>
</evidence>
<dbReference type="HOGENOM" id="CLU_028365_1_1_1"/>
<dbReference type="OMA" id="DNTSRCA"/>
<evidence type="ECO:0000256" key="10">
    <source>
        <dbReference type="ARBA" id="ARBA00035788"/>
    </source>
</evidence>
<dbReference type="OrthoDB" id="3026777at2759"/>
<evidence type="ECO:0000256" key="12">
    <source>
        <dbReference type="ARBA" id="ARBA00035939"/>
    </source>
</evidence>
<dbReference type="GeneID" id="100090766"/>
<comment type="catalytic activity">
    <reaction evidence="15">
        <text>glycocholate(out) + n H(+)(out) = glycocholate(in) + n H(+)(in)</text>
        <dbReference type="Rhea" id="RHEA:75503"/>
        <dbReference type="ChEBI" id="CHEBI:15378"/>
        <dbReference type="ChEBI" id="CHEBI:29746"/>
    </reaction>
</comment>
<keyword evidence="7 21" id="KW-0472">Membrane</keyword>
<feature type="signal peptide" evidence="22">
    <location>
        <begin position="1"/>
        <end position="21"/>
    </location>
</feature>
<evidence type="ECO:0000256" key="14">
    <source>
        <dbReference type="ARBA" id="ARBA00036498"/>
    </source>
</evidence>
<sequence length="462" mass="50529">MKKIMFVEPAVFLHAFAMSLSSPLATQYVYRRIWEETTNYSFAQNSSISECGGNKSSPIYIIQKEVQKKASLFNLQVDLSGLIPGLVVTLVLLSNSDRRGRKHPILLSSLGALATSVWLSVLSYFSLPLYLLIAASFLGALFGNFATFFGGCLAFIVDQCKEEEKKTIRIAIVDLILGLVTGLTGLSSGYFIRELGFTWSFLITAVALACNLIYLFFCLEDPVSPPPTQDASGSCGEGLKKLFSSIHGLFKNASPRRRTLISLLLFTMVTYFTVLIGESPIFILYELNAPLCWNEVFIGYGSALGSISFLSSFIRIWVFSYCLKDSHMACIGILTTIGGMAMAGFATTTLLMFLVRLLFLFAAIPMSVLRAMLSKVVRATEQGTLFACIAFLETLTGATSVSAFNGIYSATVGWFSGFTFLLSAGLLLIPLTSLCVVMCVSWDEGDGTRLLQDEEPEESPRS</sequence>
<dbReference type="GO" id="GO:0022857">
    <property type="term" value="F:transmembrane transporter activity"/>
    <property type="evidence" value="ECO:0000318"/>
    <property type="project" value="GO_Central"/>
</dbReference>
<comment type="catalytic activity">
    <reaction evidence="10">
        <text>dehydroepiandrosterone 3-sulfate(out) + n H(+)(out) = dehydroepiandrosterone 3-sulfate(in) + n H(+)(in)</text>
        <dbReference type="Rhea" id="RHEA:75487"/>
        <dbReference type="ChEBI" id="CHEBI:15378"/>
        <dbReference type="ChEBI" id="CHEBI:57905"/>
    </reaction>
</comment>
<evidence type="ECO:0000256" key="20">
    <source>
        <dbReference type="ARBA" id="ARBA00048746"/>
    </source>
</evidence>
<evidence type="ECO:0000256" key="4">
    <source>
        <dbReference type="ARBA" id="ARBA00022729"/>
    </source>
</evidence>
<organism evidence="23 24">
    <name type="scientific">Ornithorhynchus anatinus</name>
    <name type="common">Duckbill platypus</name>
    <dbReference type="NCBI Taxonomy" id="9258"/>
    <lineage>
        <taxon>Eukaryota</taxon>
        <taxon>Metazoa</taxon>
        <taxon>Chordata</taxon>
        <taxon>Craniata</taxon>
        <taxon>Vertebrata</taxon>
        <taxon>Euteleostomi</taxon>
        <taxon>Mammalia</taxon>
        <taxon>Monotremata</taxon>
        <taxon>Ornithorhynchidae</taxon>
        <taxon>Ornithorhynchus</taxon>
    </lineage>
</organism>
<evidence type="ECO:0000256" key="16">
    <source>
        <dbReference type="ARBA" id="ARBA00038227"/>
    </source>
</evidence>
<comment type="catalytic activity">
    <reaction evidence="11">
        <text>cholate(out) + n H(+)(out) = cholate(in) + n H(+)(in)</text>
        <dbReference type="Rhea" id="RHEA:75499"/>
        <dbReference type="ChEBI" id="CHEBI:15378"/>
        <dbReference type="ChEBI" id="CHEBI:29747"/>
    </reaction>
</comment>
<evidence type="ECO:0000256" key="17">
    <source>
        <dbReference type="ARBA" id="ARBA00040938"/>
    </source>
</evidence>
<comment type="catalytic activity">
    <reaction evidence="12">
        <text>2',3'-cGAMP(out) + n H(+)(out) = 2',3'-cGAMP(in) + n H(+)(in)</text>
        <dbReference type="Rhea" id="RHEA:76411"/>
        <dbReference type="ChEBI" id="CHEBI:15378"/>
        <dbReference type="ChEBI" id="CHEBI:143093"/>
    </reaction>
    <physiologicalReaction direction="left-to-right" evidence="12">
        <dbReference type="Rhea" id="RHEA:76412"/>
    </physiologicalReaction>
</comment>
<evidence type="ECO:0000256" key="6">
    <source>
        <dbReference type="ARBA" id="ARBA00022989"/>
    </source>
</evidence>
<evidence type="ECO:0000256" key="18">
    <source>
        <dbReference type="ARBA" id="ARBA00042515"/>
    </source>
</evidence>
<name>F6SNT7_ORNAN</name>
<keyword evidence="6 21" id="KW-1133">Transmembrane helix</keyword>
<feature type="transmembrane region" description="Helical" evidence="21">
    <location>
        <begin position="297"/>
        <end position="317"/>
    </location>
</feature>
<dbReference type="STRING" id="9258.ENSOANP00000024018"/>
<keyword evidence="5" id="KW-0769">Symport</keyword>
<reference evidence="23 24" key="1">
    <citation type="journal article" date="2008" name="Nature">
        <title>Genome analysis of the platypus reveals unique signatures of evolution.</title>
        <authorList>
            <person name="Warren W.C."/>
            <person name="Hillier L.W."/>
            <person name="Marshall Graves J.A."/>
            <person name="Birney E."/>
            <person name="Ponting C.P."/>
            <person name="Grutzner F."/>
            <person name="Belov K."/>
            <person name="Miller W."/>
            <person name="Clarke L."/>
            <person name="Chinwalla A.T."/>
            <person name="Yang S.P."/>
            <person name="Heger A."/>
            <person name="Locke D.P."/>
            <person name="Miethke P."/>
            <person name="Waters P.D."/>
            <person name="Veyrunes F."/>
            <person name="Fulton L."/>
            <person name="Fulton B."/>
            <person name="Graves T."/>
            <person name="Wallis J."/>
            <person name="Puente X.S."/>
            <person name="Lopez-Otin C."/>
            <person name="Ordonez G.R."/>
            <person name="Eichler E.E."/>
            <person name="Chen L."/>
            <person name="Cheng Z."/>
            <person name="Deakin J.E."/>
            <person name="Alsop A."/>
            <person name="Thompson K."/>
            <person name="Kirby P."/>
            <person name="Papenfuss A.T."/>
            <person name="Wakefield M.J."/>
            <person name="Olender T."/>
            <person name="Lancet D."/>
            <person name="Huttley G.A."/>
            <person name="Smit A.F."/>
            <person name="Pask A."/>
            <person name="Temple-Smith P."/>
            <person name="Batzer M.A."/>
            <person name="Walker J.A."/>
            <person name="Konkel M.K."/>
            <person name="Harris R.S."/>
            <person name="Whittington C.M."/>
            <person name="Wong E.S."/>
            <person name="Gemmell N.J."/>
            <person name="Buschiazzo E."/>
            <person name="Vargas Jentzsch I.M."/>
            <person name="Merkel A."/>
            <person name="Schmitz J."/>
            <person name="Zemann A."/>
            <person name="Churakov G."/>
            <person name="Kriegs J.O."/>
            <person name="Brosius J."/>
            <person name="Murchison E.P."/>
            <person name="Sachidanandam R."/>
            <person name="Smith C."/>
            <person name="Hannon G.J."/>
            <person name="Tsend-Ayush E."/>
            <person name="McMillan D."/>
            <person name="Attenborough R."/>
            <person name="Rens W."/>
            <person name="Ferguson-Smith M."/>
            <person name="Lefevre C.M."/>
            <person name="Sharp J.A."/>
            <person name="Nicholas K.R."/>
            <person name="Ray D.A."/>
            <person name="Kube M."/>
            <person name="Reinhardt R."/>
            <person name="Pringle T.H."/>
            <person name="Taylor J."/>
            <person name="Jones R.C."/>
            <person name="Nixon B."/>
            <person name="Dacheux J.L."/>
            <person name="Niwa H."/>
            <person name="Sekita Y."/>
            <person name="Huang X."/>
            <person name="Stark A."/>
            <person name="Kheradpour P."/>
            <person name="Kellis M."/>
            <person name="Flicek P."/>
            <person name="Chen Y."/>
            <person name="Webber C."/>
            <person name="Hardison R."/>
            <person name="Nelson J."/>
            <person name="Hallsworth-Pepin K."/>
            <person name="Delehaunty K."/>
            <person name="Markovic C."/>
            <person name="Minx P."/>
            <person name="Feng Y."/>
            <person name="Kremitzki C."/>
            <person name="Mitreva M."/>
            <person name="Glasscock J."/>
            <person name="Wylie T."/>
            <person name="Wohldmann P."/>
            <person name="Thiru P."/>
            <person name="Nhan M.N."/>
            <person name="Pohl C.S."/>
            <person name="Smith S.M."/>
            <person name="Hou S."/>
            <person name="Nefedov M."/>
            <person name="de Jong P.J."/>
            <person name="Renfree M.B."/>
            <person name="Mardis E.R."/>
            <person name="Wilson R.K."/>
        </authorList>
    </citation>
    <scope>NUCLEOTIDE SEQUENCE [LARGE SCALE GENOMIC DNA]</scope>
    <source>
        <strain evidence="23 24">Glennie</strain>
    </source>
</reference>
<protein>
    <recommendedName>
        <fullName evidence="17">Lysosomal proton-coupled steroid conjugate and bile acid symporter SLC46A3</fullName>
    </recommendedName>
    <alternativeName>
        <fullName evidence="18">Solute carrier family 46 member 3</fullName>
    </alternativeName>
</protein>
<keyword evidence="24" id="KW-1185">Reference proteome</keyword>
<evidence type="ECO:0000256" key="21">
    <source>
        <dbReference type="SAM" id="Phobius"/>
    </source>
</evidence>
<dbReference type="Bgee" id="ENSOANG00000015257">
    <property type="expression patterns" value="Expressed in liver and 7 other cell types or tissues"/>
</dbReference>
<dbReference type="CTD" id="283537"/>
<dbReference type="PANTHER" id="PTHR23507">
    <property type="entry name" value="ZGC:174356"/>
    <property type="match status" value="1"/>
</dbReference>
<dbReference type="Gene3D" id="1.20.1250.20">
    <property type="entry name" value="MFS general substrate transporter like domains"/>
    <property type="match status" value="1"/>
</dbReference>
<feature type="transmembrane region" description="Helical" evidence="21">
    <location>
        <begin position="414"/>
        <end position="440"/>
    </location>
</feature>
<feature type="transmembrane region" description="Helical" evidence="21">
    <location>
        <begin position="385"/>
        <end position="408"/>
    </location>
</feature>
<comment type="catalytic activity">
    <reaction evidence="13">
        <text>estrone 3-sulfate(out) + n H(+)(out) = estrone 3-sulfate(in) + n H(+)(in)</text>
        <dbReference type="Rhea" id="RHEA:75483"/>
        <dbReference type="ChEBI" id="CHEBI:15378"/>
        <dbReference type="ChEBI" id="CHEBI:60050"/>
    </reaction>
</comment>
<feature type="transmembrane region" description="Helical" evidence="21">
    <location>
        <begin position="73"/>
        <end position="93"/>
    </location>
</feature>
<evidence type="ECO:0000313" key="24">
    <source>
        <dbReference type="Proteomes" id="UP000002279"/>
    </source>
</evidence>
<accession>F6SNT7</accession>
<feature type="transmembrane region" description="Helical" evidence="21">
    <location>
        <begin position="198"/>
        <end position="219"/>
    </location>
</feature>
<dbReference type="KEGG" id="oaa:100090766"/>
<dbReference type="GO" id="GO:0005765">
    <property type="term" value="C:lysosomal membrane"/>
    <property type="evidence" value="ECO:0000318"/>
    <property type="project" value="GO_Central"/>
</dbReference>
<dbReference type="PANTHER" id="PTHR23507:SF9">
    <property type="entry name" value="LYSOSOMAL PROTON-COUPLED STEROID CONJUGATE AND BILE ACID SYMPORTER SLC46A3"/>
    <property type="match status" value="1"/>
</dbReference>
<comment type="similarity">
    <text evidence="16">Belongs to the major facilitator superfamily. SLC46A family.</text>
</comment>
<keyword evidence="8" id="KW-0325">Glycoprotein</keyword>
<keyword evidence="3 21" id="KW-0812">Transmembrane</keyword>
<comment type="subcellular location">
    <subcellularLocation>
        <location evidence="1">Lysosome membrane</location>
        <topology evidence="1">Multi-pass membrane protein</topology>
    </subcellularLocation>
</comment>